<dbReference type="OrthoDB" id="2663432at2"/>
<sequence>MIPNPLRRALALTVSLTLAAGLALVAAPAAQALPTNDATLSNITVSAGGTITAPFNSDPSIPMEVTLPNAVTRLAFTPTASDPGATIIAFNGRDAKYELASGVESTPGFVIAGTTSTMTAEVTAADGITQKQYRILVTREANPAPVYDLALSGLGVSEGTLSPAFDSATLGYTVDVPYTTTSVTVTPGTSSGNTVVVTNSGNQVGNVIGLGVGNNLALITVTAPNNTFRQYTVHITRGPAPTADVDLVDLELSDGTLSPAFDPAITSYTATVPYRFRNIEITSTMSTPQNALTVNNQPAANGAPTTVSINYDSIGSSYAVKVRAANGVEKIYIVTLTRDAPSSNADMTGLSLSNAALSPVFANGETAYTATVPYLTTSTSVTGTVADATAILRVNGHDTASGSASAPVALQVGLNSITVSATAEDGVTATTRTIEVTRTAPDLDLSALTVSDGTLSPAFTAGTTAYTLALPYTVTSLDVAAVAVNPDWTLEIQGVETAGAAVAVPVGASTVSVTVTALYGETRAYTIAVTREAPSANADLASLTLSDGALSPAFDSGTTSYTASVGYLTEQVTVAASAADATASVSVNGKAAASDIVDLAVGENTITVVATAQNGATKTTTIVVTRQAAPAPGISVTLGFAAGDQAANAPFQFTGTNLLPGSTATITMHSTPVVLATGTVKADGTITLSARIPANAEAGAHRLVFEGTAVDGTAVSKTAWLTVLLDGTIGDVSVTEPVAYVEPTTPPAPGGGVTAGSPKPLASTGADAGFGATTGTALAALGAALLLLGGVLRRRRSAA</sequence>
<dbReference type="RefSeq" id="WP_067230208.1">
    <property type="nucleotide sequence ID" value="NZ_CP014145.1"/>
</dbReference>
<dbReference type="Gene3D" id="2.60.40.10">
    <property type="entry name" value="Immunoglobulins"/>
    <property type="match status" value="1"/>
</dbReference>
<feature type="domain" description="Cadherin-like beta-sandwich-like" evidence="3">
    <location>
        <begin position="160"/>
        <end position="237"/>
    </location>
</feature>
<proteinExistence type="predicted"/>
<dbReference type="Pfam" id="PF12733">
    <property type="entry name" value="Cadherin-like"/>
    <property type="match status" value="6"/>
</dbReference>
<keyword evidence="1" id="KW-0812">Transmembrane</keyword>
<feature type="domain" description="Cadherin-like beta-sandwich-like" evidence="3">
    <location>
        <begin position="253"/>
        <end position="338"/>
    </location>
</feature>
<evidence type="ECO:0000256" key="1">
    <source>
        <dbReference type="SAM" id="Phobius"/>
    </source>
</evidence>
<organism evidence="4 5">
    <name type="scientific">Microterricola viridarii</name>
    <dbReference type="NCBI Taxonomy" id="412690"/>
    <lineage>
        <taxon>Bacteria</taxon>
        <taxon>Bacillati</taxon>
        <taxon>Actinomycetota</taxon>
        <taxon>Actinomycetes</taxon>
        <taxon>Micrococcales</taxon>
        <taxon>Microbacteriaceae</taxon>
        <taxon>Microterricola</taxon>
    </lineage>
</organism>
<dbReference type="InterPro" id="IPR025883">
    <property type="entry name" value="Cadherin-like_domain"/>
</dbReference>
<dbReference type="InterPro" id="IPR013783">
    <property type="entry name" value="Ig-like_fold"/>
</dbReference>
<dbReference type="GO" id="GO:0005975">
    <property type="term" value="P:carbohydrate metabolic process"/>
    <property type="evidence" value="ECO:0007669"/>
    <property type="project" value="UniProtKB-ARBA"/>
</dbReference>
<dbReference type="EMBL" id="CP014145">
    <property type="protein sequence ID" value="AMB59748.1"/>
    <property type="molecule type" value="Genomic_DNA"/>
</dbReference>
<keyword evidence="5" id="KW-1185">Reference proteome</keyword>
<feature type="domain" description="Cadherin-like beta-sandwich-like" evidence="3">
    <location>
        <begin position="445"/>
        <end position="532"/>
    </location>
</feature>
<keyword evidence="1" id="KW-0472">Membrane</keyword>
<gene>
    <name evidence="4" type="ORF">AWU67_13760</name>
</gene>
<accession>A0A109QY79</accession>
<evidence type="ECO:0000313" key="4">
    <source>
        <dbReference type="EMBL" id="AMB59748.1"/>
    </source>
</evidence>
<feature type="domain" description="Cadherin-like beta-sandwich-like" evidence="3">
    <location>
        <begin position="352"/>
        <end position="438"/>
    </location>
</feature>
<dbReference type="Proteomes" id="UP000058305">
    <property type="component" value="Chromosome"/>
</dbReference>
<reference evidence="4 5" key="1">
    <citation type="journal article" date="2016" name="J. Biotechnol.">
        <title>First complete genome sequence of a species in the genus Microterricola, an extremophilic cold active enzyme producing bacterial strain ERGS5:02 isolated from Sikkim Himalaya.</title>
        <authorList>
            <person name="Himanshu"/>
            <person name="Swarnkar M.K."/>
            <person name="Singh D."/>
            <person name="Kumar R."/>
        </authorList>
    </citation>
    <scope>NUCLEOTIDE SEQUENCE [LARGE SCALE GENOMIC DNA]</scope>
    <source>
        <strain evidence="4 5">ERGS5:02</strain>
    </source>
</reference>
<keyword evidence="2" id="KW-0732">Signal</keyword>
<keyword evidence="1" id="KW-1133">Transmembrane helix</keyword>
<feature type="chain" id="PRO_5007140169" description="Cadherin-like beta-sandwich-like domain-containing protein" evidence="2">
    <location>
        <begin position="33"/>
        <end position="799"/>
    </location>
</feature>
<dbReference type="KEGG" id="mvd:AWU67_13760"/>
<feature type="transmembrane region" description="Helical" evidence="1">
    <location>
        <begin position="768"/>
        <end position="792"/>
    </location>
</feature>
<evidence type="ECO:0000256" key="2">
    <source>
        <dbReference type="SAM" id="SignalP"/>
    </source>
</evidence>
<feature type="domain" description="Cadherin-like beta-sandwich-like" evidence="3">
    <location>
        <begin position="40"/>
        <end position="140"/>
    </location>
</feature>
<evidence type="ECO:0000259" key="3">
    <source>
        <dbReference type="Pfam" id="PF12733"/>
    </source>
</evidence>
<protein>
    <recommendedName>
        <fullName evidence="3">Cadherin-like beta-sandwich-like domain-containing protein</fullName>
    </recommendedName>
</protein>
<feature type="domain" description="Cadherin-like beta-sandwich-like" evidence="3">
    <location>
        <begin position="540"/>
        <end position="627"/>
    </location>
</feature>
<reference evidence="5" key="2">
    <citation type="submission" date="2016-01" db="EMBL/GenBank/DDBJ databases">
        <title>First complete genome sequence of a species in the genus Microterricola, an extremophilic cold active enzyme producing strain ERGS5:02 isolated from Sikkim Himalaya.</title>
        <authorList>
            <person name="Kumar R."/>
            <person name="Singh D."/>
            <person name="Swarnkar M.K."/>
        </authorList>
    </citation>
    <scope>NUCLEOTIDE SEQUENCE [LARGE SCALE GENOMIC DNA]</scope>
    <source>
        <strain evidence="5">ERGS5:02</strain>
    </source>
</reference>
<evidence type="ECO:0000313" key="5">
    <source>
        <dbReference type="Proteomes" id="UP000058305"/>
    </source>
</evidence>
<name>A0A109QY79_9MICO</name>
<dbReference type="AlphaFoldDB" id="A0A109QY79"/>
<feature type="signal peptide" evidence="2">
    <location>
        <begin position="1"/>
        <end position="32"/>
    </location>
</feature>